<dbReference type="PANTHER" id="PTHR43790">
    <property type="entry name" value="CARBOHYDRATE TRANSPORT ATP-BINDING PROTEIN MG119-RELATED"/>
    <property type="match status" value="1"/>
</dbReference>
<dbReference type="SMART" id="SM00382">
    <property type="entry name" value="AAA"/>
    <property type="match status" value="2"/>
</dbReference>
<keyword evidence="6 8" id="KW-0067">ATP-binding</keyword>
<evidence type="ECO:0000313" key="8">
    <source>
        <dbReference type="EMBL" id="GCL63987.1"/>
    </source>
</evidence>
<dbReference type="InterPro" id="IPR003593">
    <property type="entry name" value="AAA+_ATPase"/>
</dbReference>
<dbReference type="GO" id="GO:0005524">
    <property type="term" value="F:ATP binding"/>
    <property type="evidence" value="ECO:0007669"/>
    <property type="project" value="UniProtKB-KW"/>
</dbReference>
<feature type="domain" description="ABC transporter" evidence="7">
    <location>
        <begin position="17"/>
        <end position="252"/>
    </location>
</feature>
<dbReference type="InterPro" id="IPR003439">
    <property type="entry name" value="ABC_transporter-like_ATP-bd"/>
</dbReference>
<organism evidence="8 9">
    <name type="scientific">Pseudaquabacterium pictum</name>
    <dbReference type="NCBI Taxonomy" id="2315236"/>
    <lineage>
        <taxon>Bacteria</taxon>
        <taxon>Pseudomonadati</taxon>
        <taxon>Pseudomonadota</taxon>
        <taxon>Betaproteobacteria</taxon>
        <taxon>Burkholderiales</taxon>
        <taxon>Sphaerotilaceae</taxon>
        <taxon>Pseudaquabacterium</taxon>
    </lineage>
</organism>
<gene>
    <name evidence="8" type="ORF">AQPW35_30680</name>
</gene>
<dbReference type="CDD" id="cd03215">
    <property type="entry name" value="ABC_Carb_Monos_II"/>
    <property type="match status" value="1"/>
</dbReference>
<comment type="caution">
    <text evidence="8">The sequence shown here is derived from an EMBL/GenBank/DDBJ whole genome shotgun (WGS) entry which is preliminary data.</text>
</comment>
<dbReference type="GO" id="GO:0016887">
    <property type="term" value="F:ATP hydrolysis activity"/>
    <property type="evidence" value="ECO:0007669"/>
    <property type="project" value="InterPro"/>
</dbReference>
<sequence length="523" mass="56296">MAVSLTVHVDAGSAPVLELRGIDKRFPGVAALQDAALRLRAGEVHALMGQNGAGKSTLIKALTGVHPPDAGQTLLQGRPIAPATPLAAQRLGIATVYQEINLCPNLSASENILAGRLPRRWGWIDWARAHAQARETLAGLQVQADVRRPLGELPVAVQQMVAIARAVSQQAQVLILDEPTSSLDDAETAQLFTVLRRLRGQGVAILFVTHFLDQVYALADRITVMRNGRTVGEYLTTELPRLRLVSLMVGREFSHDSAGQAPLPSRDDAAPALAARGLAQRGQMQPFDLTLRRGEVLGLAGLLGSGRTETARLLFGAQRSDQGQLLVDGQPCQLRHPADAVRRHLAFCPEERKTEGIVAELSVRENIVLALQAQRGWRHFIPRAEQVALATRLIQELGIKTADAEVPIGQLSGGNQQKAVLARWLATAPRVLILDEPTRGIDIAAKQEIMDQVLQLCRRGMALVFISSEIPEVLRVSHRVAVLRERRIVAERHAAGLSEGEVMAIITEAPAGAAPIAVSGAAA</sequence>
<evidence type="ECO:0000256" key="5">
    <source>
        <dbReference type="ARBA" id="ARBA00022741"/>
    </source>
</evidence>
<dbReference type="InterPro" id="IPR017871">
    <property type="entry name" value="ABC_transporter-like_CS"/>
</dbReference>
<dbReference type="Gene3D" id="3.40.50.300">
    <property type="entry name" value="P-loop containing nucleotide triphosphate hydrolases"/>
    <property type="match status" value="2"/>
</dbReference>
<dbReference type="InterPro" id="IPR050107">
    <property type="entry name" value="ABC_carbohydrate_import_ATPase"/>
</dbReference>
<protein>
    <submittedName>
        <fullName evidence="8">Sugar ABC transporter ATP-binding protein</fullName>
    </submittedName>
</protein>
<keyword evidence="3" id="KW-0762">Sugar transport</keyword>
<evidence type="ECO:0000256" key="1">
    <source>
        <dbReference type="ARBA" id="ARBA00022448"/>
    </source>
</evidence>
<dbReference type="PROSITE" id="PS50893">
    <property type="entry name" value="ABC_TRANSPORTER_2"/>
    <property type="match status" value="2"/>
</dbReference>
<reference evidence="9" key="1">
    <citation type="submission" date="2019-03" db="EMBL/GenBank/DDBJ databases">
        <title>Aquabacterium pictum sp.nov., the first bacteriochlorophyll a-containing freshwater bacterium in the genus Aquabacterium of the class Betaproteobacteria.</title>
        <authorList>
            <person name="Hirose S."/>
            <person name="Tank M."/>
            <person name="Hara E."/>
            <person name="Tamaki H."/>
            <person name="Takaichi S."/>
            <person name="Haruta S."/>
            <person name="Hanada S."/>
        </authorList>
    </citation>
    <scope>NUCLEOTIDE SEQUENCE [LARGE SCALE GENOMIC DNA]</scope>
    <source>
        <strain evidence="9">W35</strain>
    </source>
</reference>
<dbReference type="Pfam" id="PF00005">
    <property type="entry name" value="ABC_tran"/>
    <property type="match status" value="2"/>
</dbReference>
<proteinExistence type="predicted"/>
<dbReference type="PANTHER" id="PTHR43790:SF9">
    <property type="entry name" value="GALACTOFURANOSE TRANSPORTER ATP-BINDING PROTEIN YTFR"/>
    <property type="match status" value="1"/>
</dbReference>
<evidence type="ECO:0000259" key="7">
    <source>
        <dbReference type="PROSITE" id="PS50893"/>
    </source>
</evidence>
<dbReference type="InterPro" id="IPR027417">
    <property type="entry name" value="P-loop_NTPase"/>
</dbReference>
<keyword evidence="5" id="KW-0547">Nucleotide-binding</keyword>
<dbReference type="CDD" id="cd03216">
    <property type="entry name" value="ABC_Carb_Monos_I"/>
    <property type="match status" value="1"/>
</dbReference>
<dbReference type="Proteomes" id="UP000301751">
    <property type="component" value="Unassembled WGS sequence"/>
</dbReference>
<evidence type="ECO:0000313" key="9">
    <source>
        <dbReference type="Proteomes" id="UP000301751"/>
    </source>
</evidence>
<name>A0A480AV21_9BURK</name>
<dbReference type="PROSITE" id="PS00211">
    <property type="entry name" value="ABC_TRANSPORTER_1"/>
    <property type="match status" value="1"/>
</dbReference>
<keyword evidence="2" id="KW-1003">Cell membrane</keyword>
<feature type="domain" description="ABC transporter" evidence="7">
    <location>
        <begin position="264"/>
        <end position="510"/>
    </location>
</feature>
<dbReference type="EMBL" id="BJCL01000007">
    <property type="protein sequence ID" value="GCL63987.1"/>
    <property type="molecule type" value="Genomic_DNA"/>
</dbReference>
<dbReference type="SUPFAM" id="SSF52540">
    <property type="entry name" value="P-loop containing nucleoside triphosphate hydrolases"/>
    <property type="match status" value="2"/>
</dbReference>
<keyword evidence="2" id="KW-0472">Membrane</keyword>
<dbReference type="AlphaFoldDB" id="A0A480AV21"/>
<accession>A0A480AV21</accession>
<evidence type="ECO:0000256" key="4">
    <source>
        <dbReference type="ARBA" id="ARBA00022737"/>
    </source>
</evidence>
<keyword evidence="4" id="KW-0677">Repeat</keyword>
<keyword evidence="1" id="KW-0813">Transport</keyword>
<keyword evidence="9" id="KW-1185">Reference proteome</keyword>
<evidence type="ECO:0000256" key="3">
    <source>
        <dbReference type="ARBA" id="ARBA00022597"/>
    </source>
</evidence>
<evidence type="ECO:0000256" key="2">
    <source>
        <dbReference type="ARBA" id="ARBA00022475"/>
    </source>
</evidence>
<evidence type="ECO:0000256" key="6">
    <source>
        <dbReference type="ARBA" id="ARBA00022840"/>
    </source>
</evidence>